<protein>
    <submittedName>
        <fullName evidence="3">Uncharacterized protein</fullName>
    </submittedName>
</protein>
<dbReference type="Proteomes" id="UP001151699">
    <property type="component" value="Unassembled WGS sequence"/>
</dbReference>
<feature type="coiled-coil region" evidence="1">
    <location>
        <begin position="66"/>
        <end position="97"/>
    </location>
</feature>
<accession>A0A9Q0MKS8</accession>
<evidence type="ECO:0000313" key="4">
    <source>
        <dbReference type="Proteomes" id="UP001151699"/>
    </source>
</evidence>
<keyword evidence="2" id="KW-0732">Signal</keyword>
<organism evidence="3 4">
    <name type="scientific">Pseudolycoriella hygida</name>
    <dbReference type="NCBI Taxonomy" id="35572"/>
    <lineage>
        <taxon>Eukaryota</taxon>
        <taxon>Metazoa</taxon>
        <taxon>Ecdysozoa</taxon>
        <taxon>Arthropoda</taxon>
        <taxon>Hexapoda</taxon>
        <taxon>Insecta</taxon>
        <taxon>Pterygota</taxon>
        <taxon>Neoptera</taxon>
        <taxon>Endopterygota</taxon>
        <taxon>Diptera</taxon>
        <taxon>Nematocera</taxon>
        <taxon>Sciaroidea</taxon>
        <taxon>Sciaridae</taxon>
        <taxon>Pseudolycoriella</taxon>
    </lineage>
</organism>
<keyword evidence="1" id="KW-0175">Coiled coil</keyword>
<keyword evidence="4" id="KW-1185">Reference proteome</keyword>
<feature type="signal peptide" evidence="2">
    <location>
        <begin position="1"/>
        <end position="24"/>
    </location>
</feature>
<reference evidence="3" key="1">
    <citation type="submission" date="2022-07" db="EMBL/GenBank/DDBJ databases">
        <authorList>
            <person name="Trinca V."/>
            <person name="Uliana J.V.C."/>
            <person name="Torres T.T."/>
            <person name="Ward R.J."/>
            <person name="Monesi N."/>
        </authorList>
    </citation>
    <scope>NUCLEOTIDE SEQUENCE</scope>
    <source>
        <strain evidence="3">HSMRA1968</strain>
        <tissue evidence="3">Whole embryos</tissue>
    </source>
</reference>
<feature type="chain" id="PRO_5040149575" evidence="2">
    <location>
        <begin position="25"/>
        <end position="151"/>
    </location>
</feature>
<sequence>MSPAVATTFFCILILSLSNVTVNASSIRLFCPFPNSELCKLHHRLNNNKFNGEPDIATLDGESPYAHSLDEETEKLRNQLEAEIEVFRNALEGSENLLRCVNLGDDGCSNGSLPGSGKDDDYLIGGNNPGKRNAINGIKNHIRLRHLGKHN</sequence>
<evidence type="ECO:0000256" key="1">
    <source>
        <dbReference type="SAM" id="Coils"/>
    </source>
</evidence>
<gene>
    <name evidence="3" type="ORF">Bhyg_16817</name>
</gene>
<proteinExistence type="predicted"/>
<dbReference type="OrthoDB" id="8178672at2759"/>
<name>A0A9Q0MKS8_9DIPT</name>
<dbReference type="AlphaFoldDB" id="A0A9Q0MKS8"/>
<comment type="caution">
    <text evidence="3">The sequence shown here is derived from an EMBL/GenBank/DDBJ whole genome shotgun (WGS) entry which is preliminary data.</text>
</comment>
<evidence type="ECO:0000256" key="2">
    <source>
        <dbReference type="SAM" id="SignalP"/>
    </source>
</evidence>
<dbReference type="EMBL" id="WJQU01002038">
    <property type="protein sequence ID" value="KAJ6633400.1"/>
    <property type="molecule type" value="Genomic_DNA"/>
</dbReference>
<evidence type="ECO:0000313" key="3">
    <source>
        <dbReference type="EMBL" id="KAJ6633400.1"/>
    </source>
</evidence>